<keyword evidence="1" id="KW-0472">Membrane</keyword>
<organism evidence="3 4">
    <name type="scientific">Chitinophaga arvensicola</name>
    <dbReference type="NCBI Taxonomy" id="29529"/>
    <lineage>
        <taxon>Bacteria</taxon>
        <taxon>Pseudomonadati</taxon>
        <taxon>Bacteroidota</taxon>
        <taxon>Chitinophagia</taxon>
        <taxon>Chitinophagales</taxon>
        <taxon>Chitinophagaceae</taxon>
        <taxon>Chitinophaga</taxon>
    </lineage>
</organism>
<dbReference type="Pfam" id="PF06580">
    <property type="entry name" value="His_kinase"/>
    <property type="match status" value="1"/>
</dbReference>
<keyword evidence="1" id="KW-1133">Transmembrane helix</keyword>
<dbReference type="PANTHER" id="PTHR34220:SF7">
    <property type="entry name" value="SENSOR HISTIDINE KINASE YPDA"/>
    <property type="match status" value="1"/>
</dbReference>
<evidence type="ECO:0000256" key="1">
    <source>
        <dbReference type="SAM" id="Phobius"/>
    </source>
</evidence>
<dbReference type="GO" id="GO:0016020">
    <property type="term" value="C:membrane"/>
    <property type="evidence" value="ECO:0007669"/>
    <property type="project" value="InterPro"/>
</dbReference>
<name>A0A1I0REW7_9BACT</name>
<dbReference type="OrthoDB" id="9809908at2"/>
<dbReference type="InterPro" id="IPR010559">
    <property type="entry name" value="Sig_transdc_His_kin_internal"/>
</dbReference>
<dbReference type="STRING" id="29529.SAMN04488122_2729"/>
<feature type="transmembrane region" description="Helical" evidence="1">
    <location>
        <begin position="76"/>
        <end position="99"/>
    </location>
</feature>
<proteinExistence type="predicted"/>
<dbReference type="Proteomes" id="UP000199310">
    <property type="component" value="Unassembled WGS sequence"/>
</dbReference>
<dbReference type="InterPro" id="IPR050640">
    <property type="entry name" value="Bact_2-comp_sensor_kinase"/>
</dbReference>
<dbReference type="RefSeq" id="WP_089895524.1">
    <property type="nucleotide sequence ID" value="NZ_FOJG01000001.1"/>
</dbReference>
<keyword evidence="1" id="KW-0812">Transmembrane</keyword>
<feature type="transmembrane region" description="Helical" evidence="1">
    <location>
        <begin position="130"/>
        <end position="150"/>
    </location>
</feature>
<feature type="transmembrane region" description="Helical" evidence="1">
    <location>
        <begin position="12"/>
        <end position="35"/>
    </location>
</feature>
<dbReference type="PANTHER" id="PTHR34220">
    <property type="entry name" value="SENSOR HISTIDINE KINASE YPDA"/>
    <property type="match status" value="1"/>
</dbReference>
<evidence type="ECO:0000313" key="4">
    <source>
        <dbReference type="Proteomes" id="UP000199310"/>
    </source>
</evidence>
<dbReference type="Gene3D" id="3.30.565.10">
    <property type="entry name" value="Histidine kinase-like ATPase, C-terminal domain"/>
    <property type="match status" value="1"/>
</dbReference>
<feature type="transmembrane region" description="Helical" evidence="1">
    <location>
        <begin position="47"/>
        <end position="64"/>
    </location>
</feature>
<dbReference type="SUPFAM" id="SSF55874">
    <property type="entry name" value="ATPase domain of HSP90 chaperone/DNA topoisomerase II/histidine kinase"/>
    <property type="match status" value="1"/>
</dbReference>
<evidence type="ECO:0000313" key="3">
    <source>
        <dbReference type="EMBL" id="SEW39303.1"/>
    </source>
</evidence>
<dbReference type="AlphaFoldDB" id="A0A1I0REW7"/>
<accession>A0A1I0REW7</accession>
<reference evidence="4" key="1">
    <citation type="submission" date="2016-10" db="EMBL/GenBank/DDBJ databases">
        <authorList>
            <person name="Varghese N."/>
            <person name="Submissions S."/>
        </authorList>
    </citation>
    <scope>NUCLEOTIDE SEQUENCE [LARGE SCALE GENOMIC DNA]</scope>
    <source>
        <strain evidence="4">DSM 3695</strain>
    </source>
</reference>
<gene>
    <name evidence="3" type="ORF">SAMN04488122_2729</name>
</gene>
<sequence length="353" mass="41168">MNNHRQHIRQFLLLLLIWMILVYGVNLLMAGRFTMDVFRHMSINDGLFGFINFFAFYIYFRWIIPPFLEHRNLLRLFARIIPVLLGFIALKYTVAKLFFEMDTLYRGYRIEDRQRVEIFTTPAQYLVSGLWSGAVIVLAAFAARFFILWLQEDQRRHLLQQQQQQAEAAFLKMQLNSHFLINSLNSIYSLALVGSPEVVTANKTLTDLLAYMVDQPSDIAYRVPIADEVRYLQDFVALQRIRTGRNEGVVFNVPECLPEKKIAPLLLVPFVENAFKHGISNRPEKPVRIDLQCNGQQLEFTVHNYMSGTHRDKTGGIGLENVSKRLQLMYPDEHLLEITATQDEYYSKLVINW</sequence>
<keyword evidence="4" id="KW-1185">Reference proteome</keyword>
<keyword evidence="3" id="KW-0418">Kinase</keyword>
<protein>
    <submittedName>
        <fullName evidence="3">Histidine kinase</fullName>
    </submittedName>
</protein>
<dbReference type="InterPro" id="IPR036890">
    <property type="entry name" value="HATPase_C_sf"/>
</dbReference>
<dbReference type="EMBL" id="FOJG01000001">
    <property type="protein sequence ID" value="SEW39303.1"/>
    <property type="molecule type" value="Genomic_DNA"/>
</dbReference>
<keyword evidence="3" id="KW-0808">Transferase</keyword>
<dbReference type="GO" id="GO:0000155">
    <property type="term" value="F:phosphorelay sensor kinase activity"/>
    <property type="evidence" value="ECO:0007669"/>
    <property type="project" value="InterPro"/>
</dbReference>
<evidence type="ECO:0000259" key="2">
    <source>
        <dbReference type="Pfam" id="PF06580"/>
    </source>
</evidence>
<feature type="domain" description="Signal transduction histidine kinase internal region" evidence="2">
    <location>
        <begin position="166"/>
        <end position="245"/>
    </location>
</feature>